<dbReference type="Proteomes" id="UP000298133">
    <property type="component" value="Unassembled WGS sequence"/>
</dbReference>
<evidence type="ECO:0000256" key="7">
    <source>
        <dbReference type="ARBA" id="ARBA00022927"/>
    </source>
</evidence>
<dbReference type="InterPro" id="IPR038072">
    <property type="entry name" value="GspK_central_sf"/>
</dbReference>
<dbReference type="GO" id="GO:0005886">
    <property type="term" value="C:plasma membrane"/>
    <property type="evidence" value="ECO:0007669"/>
    <property type="project" value="UniProtKB-SubCell"/>
</dbReference>
<keyword evidence="8 11" id="KW-1133">Transmembrane helix</keyword>
<evidence type="ECO:0000256" key="10">
    <source>
        <dbReference type="PIRNR" id="PIRNR002786"/>
    </source>
</evidence>
<accession>A0A4Y8UES7</accession>
<evidence type="ECO:0000313" key="14">
    <source>
        <dbReference type="Proteomes" id="UP000298133"/>
    </source>
</evidence>
<keyword evidence="9 10" id="KW-0472">Membrane</keyword>
<protein>
    <recommendedName>
        <fullName evidence="10">Type II secretion system protein K</fullName>
    </recommendedName>
</protein>
<dbReference type="InterPro" id="IPR049031">
    <property type="entry name" value="T2SSK_SAM-like_1st"/>
</dbReference>
<sequence>MHSTSPGRVGSHPMTSRYQRCEGIALLSTMILLLAVSSVLATIFYRHQLATGMAARALHGDQATLLALSAESWVTDLLSDRQDNRASDHLDENWAQPLPPLPLEGGELRGCLHDLQAKININNFSLPAEQRPALLVATWQQLLEESAATRQQQTPAVAAVIDWLDADDQPHGDGGREYYPYHDGIAERLPPNRAVSDVEELAAVEGFDIGLSQLAQRFSSALPQPTAVNINTAAPALLAALARANNGNQPDQPLVDWLQAQRPFASMEAFYRALATFSNQDQATVAARWPASVVTVASDYFALIADIRLGTVQLEYRALLDRRDRARPVVVARQLQWVPAIAPPSSDEQRLRQQRELAPACQVTTGQLS</sequence>
<evidence type="ECO:0000259" key="12">
    <source>
        <dbReference type="Pfam" id="PF21687"/>
    </source>
</evidence>
<keyword evidence="4 10" id="KW-1003">Cell membrane</keyword>
<dbReference type="PANTHER" id="PTHR38831">
    <property type="entry name" value="TYPE II SECRETION SYSTEM PROTEIN K"/>
    <property type="match status" value="1"/>
</dbReference>
<reference evidence="13 14" key="1">
    <citation type="submission" date="2019-03" db="EMBL/GenBank/DDBJ databases">
        <title>Draft genome of Gammaproteobacteria bacterium LSUCC0057, a member of the SAR92 clade.</title>
        <authorList>
            <person name="Lanclos V.C."/>
            <person name="Doiron C."/>
            <person name="Henson M.W."/>
            <person name="Thrash J.C."/>
        </authorList>
    </citation>
    <scope>NUCLEOTIDE SEQUENCE [LARGE SCALE GENOMIC DNA]</scope>
    <source>
        <strain evidence="13 14">LSUCC0057</strain>
    </source>
</reference>
<dbReference type="NCBIfam" id="NF037980">
    <property type="entry name" value="T2SS_GspK"/>
    <property type="match status" value="1"/>
</dbReference>
<keyword evidence="5 10" id="KW-0997">Cell inner membrane</keyword>
<feature type="transmembrane region" description="Helical" evidence="11">
    <location>
        <begin position="24"/>
        <end position="45"/>
    </location>
</feature>
<dbReference type="PANTHER" id="PTHR38831:SF1">
    <property type="entry name" value="TYPE II SECRETION SYSTEM PROTEIN K-RELATED"/>
    <property type="match status" value="1"/>
</dbReference>
<evidence type="ECO:0000256" key="8">
    <source>
        <dbReference type="ARBA" id="ARBA00022989"/>
    </source>
</evidence>
<keyword evidence="6 11" id="KW-0812">Transmembrane</keyword>
<dbReference type="OrthoDB" id="9788973at2"/>
<evidence type="ECO:0000256" key="2">
    <source>
        <dbReference type="ARBA" id="ARBA00007246"/>
    </source>
</evidence>
<comment type="subcellular location">
    <subcellularLocation>
        <location evidence="1 10">Cell inner membrane</location>
    </subcellularLocation>
</comment>
<dbReference type="SUPFAM" id="SSF54523">
    <property type="entry name" value="Pili subunits"/>
    <property type="match status" value="1"/>
</dbReference>
<evidence type="ECO:0000256" key="5">
    <source>
        <dbReference type="ARBA" id="ARBA00022519"/>
    </source>
</evidence>
<feature type="domain" description="T2SS protein K first SAM-like" evidence="12">
    <location>
        <begin position="117"/>
        <end position="223"/>
    </location>
</feature>
<keyword evidence="7" id="KW-0653">Protein transport</keyword>
<dbReference type="Pfam" id="PF21687">
    <property type="entry name" value="T2SSK_1st"/>
    <property type="match status" value="1"/>
</dbReference>
<comment type="similarity">
    <text evidence="2 10">Belongs to the GSP K family.</text>
</comment>
<dbReference type="EMBL" id="SPIA01000004">
    <property type="protein sequence ID" value="TFH67230.1"/>
    <property type="molecule type" value="Genomic_DNA"/>
</dbReference>
<evidence type="ECO:0000256" key="3">
    <source>
        <dbReference type="ARBA" id="ARBA00022448"/>
    </source>
</evidence>
<comment type="caution">
    <text evidence="13">The sequence shown here is derived from an EMBL/GenBank/DDBJ whole genome shotgun (WGS) entry which is preliminary data.</text>
</comment>
<evidence type="ECO:0000256" key="11">
    <source>
        <dbReference type="SAM" id="Phobius"/>
    </source>
</evidence>
<dbReference type="Gene3D" id="3.30.1300.30">
    <property type="entry name" value="GSPII I/J protein-like"/>
    <property type="match status" value="1"/>
</dbReference>
<keyword evidence="14" id="KW-1185">Reference proteome</keyword>
<proteinExistence type="inferred from homology"/>
<organism evidence="13 14">
    <name type="scientific">Gammaproteobacteria bacterium LSUCC0057</name>
    <dbReference type="NCBI Taxonomy" id="2559237"/>
    <lineage>
        <taxon>Bacteria</taxon>
        <taxon>Pseudomonadati</taxon>
        <taxon>Pseudomonadota</taxon>
        <taxon>Gammaproteobacteria</taxon>
        <taxon>Cellvibrionales</taxon>
        <taxon>Porticoccaceae</taxon>
        <taxon>SAR92 clade</taxon>
    </lineage>
</organism>
<dbReference type="GO" id="GO:0009306">
    <property type="term" value="P:protein secretion"/>
    <property type="evidence" value="ECO:0007669"/>
    <property type="project" value="InterPro"/>
</dbReference>
<evidence type="ECO:0000256" key="9">
    <source>
        <dbReference type="ARBA" id="ARBA00023136"/>
    </source>
</evidence>
<dbReference type="AlphaFoldDB" id="A0A4Y8UES7"/>
<dbReference type="InterPro" id="IPR005628">
    <property type="entry name" value="GspK"/>
</dbReference>
<dbReference type="Gene3D" id="1.10.40.60">
    <property type="entry name" value="EpsJ-like"/>
    <property type="match status" value="2"/>
</dbReference>
<dbReference type="PIRSF" id="PIRSF002786">
    <property type="entry name" value="XcpX"/>
    <property type="match status" value="1"/>
</dbReference>
<evidence type="ECO:0000313" key="13">
    <source>
        <dbReference type="EMBL" id="TFH67230.1"/>
    </source>
</evidence>
<evidence type="ECO:0000256" key="1">
    <source>
        <dbReference type="ARBA" id="ARBA00004533"/>
    </source>
</evidence>
<name>A0A4Y8UES7_9GAMM</name>
<evidence type="ECO:0000256" key="6">
    <source>
        <dbReference type="ARBA" id="ARBA00022692"/>
    </source>
</evidence>
<keyword evidence="3 10" id="KW-0813">Transport</keyword>
<dbReference type="InterPro" id="IPR045584">
    <property type="entry name" value="Pilin-like"/>
</dbReference>
<gene>
    <name evidence="13" type="ORF">E3W66_09425</name>
</gene>
<dbReference type="SUPFAM" id="SSF158544">
    <property type="entry name" value="GspK insert domain-like"/>
    <property type="match status" value="1"/>
</dbReference>
<evidence type="ECO:0000256" key="4">
    <source>
        <dbReference type="ARBA" id="ARBA00022475"/>
    </source>
</evidence>